<organism evidence="9 10">
    <name type="scientific">Granulibacter bethesdensis</name>
    <dbReference type="NCBI Taxonomy" id="364410"/>
    <lineage>
        <taxon>Bacteria</taxon>
        <taxon>Pseudomonadati</taxon>
        <taxon>Pseudomonadota</taxon>
        <taxon>Alphaproteobacteria</taxon>
        <taxon>Acetobacterales</taxon>
        <taxon>Acetobacteraceae</taxon>
        <taxon>Granulibacter</taxon>
    </lineage>
</organism>
<evidence type="ECO:0000313" key="9">
    <source>
        <dbReference type="EMBL" id="APH53412.1"/>
    </source>
</evidence>
<dbReference type="InterPro" id="IPR051800">
    <property type="entry name" value="PqiA-PqiB_transport"/>
</dbReference>
<dbReference type="Pfam" id="PF02470">
    <property type="entry name" value="MlaD"/>
    <property type="match status" value="2"/>
</dbReference>
<evidence type="ECO:0000256" key="7">
    <source>
        <dbReference type="SAM" id="Phobius"/>
    </source>
</evidence>
<reference evidence="10" key="1">
    <citation type="submission" date="2016-11" db="EMBL/GenBank/DDBJ databases">
        <title>Comparative genomic and phenotypic analysis of Granulibacter bethesdensis clinical isolates from patients with chronic granulomatous disease.</title>
        <authorList>
            <person name="Zarember K.A."/>
            <person name="Porcella S.F."/>
            <person name="Chu J."/>
            <person name="Ding L."/>
            <person name="Dahlstrom E."/>
            <person name="Barbian K."/>
            <person name="Martens C."/>
            <person name="Sykora L."/>
            <person name="Kramer S."/>
            <person name="Pettinato A.M."/>
            <person name="Hong H."/>
            <person name="Wald G."/>
            <person name="Berg L.J."/>
            <person name="Rogge L.S."/>
            <person name="Greenberg D.E."/>
            <person name="Falcone E.L."/>
            <person name="Neves J.F."/>
            <person name="Simoes M.J."/>
            <person name="Casal M."/>
            <person name="Rodriguez-Lopez F.C."/>
            <person name="Zelazny A."/>
            <person name="Gallin J.I."/>
            <person name="Holland S.M."/>
        </authorList>
    </citation>
    <scope>NUCLEOTIDE SEQUENCE [LARGE SCALE GENOMIC DNA]</scope>
    <source>
        <strain evidence="10">NIH9.1</strain>
    </source>
</reference>
<keyword evidence="5 7" id="KW-1133">Transmembrane helix</keyword>
<feature type="transmembrane region" description="Helical" evidence="7">
    <location>
        <begin position="30"/>
        <end position="47"/>
    </location>
</feature>
<proteinExistence type="predicted"/>
<dbReference type="PANTHER" id="PTHR30462:SF0">
    <property type="entry name" value="INTERMEMBRANE TRANSPORT PROTEIN YEBT"/>
    <property type="match status" value="1"/>
</dbReference>
<dbReference type="GO" id="GO:0005886">
    <property type="term" value="C:plasma membrane"/>
    <property type="evidence" value="ECO:0007669"/>
    <property type="project" value="UniProtKB-SubCell"/>
</dbReference>
<keyword evidence="4 7" id="KW-0812">Transmembrane</keyword>
<keyword evidence="3" id="KW-0997">Cell inner membrane</keyword>
<dbReference type="AlphaFoldDB" id="A0AAC9K8L1"/>
<evidence type="ECO:0000313" key="10">
    <source>
        <dbReference type="Proteomes" id="UP000182373"/>
    </source>
</evidence>
<dbReference type="Proteomes" id="UP000182373">
    <property type="component" value="Chromosome"/>
</dbReference>
<evidence type="ECO:0000256" key="5">
    <source>
        <dbReference type="ARBA" id="ARBA00022989"/>
    </source>
</evidence>
<evidence type="ECO:0000256" key="2">
    <source>
        <dbReference type="ARBA" id="ARBA00022475"/>
    </source>
</evidence>
<evidence type="ECO:0000256" key="6">
    <source>
        <dbReference type="ARBA" id="ARBA00023136"/>
    </source>
</evidence>
<evidence type="ECO:0000256" key="4">
    <source>
        <dbReference type="ARBA" id="ARBA00022692"/>
    </source>
</evidence>
<feature type="domain" description="Mce/MlaD" evidence="8">
    <location>
        <begin position="307"/>
        <end position="398"/>
    </location>
</feature>
<feature type="domain" description="Mce/MlaD" evidence="8">
    <location>
        <begin position="54"/>
        <end position="145"/>
    </location>
</feature>
<protein>
    <submittedName>
        <fullName evidence="9">Paraquat-inducible protein B</fullName>
    </submittedName>
</protein>
<evidence type="ECO:0000256" key="1">
    <source>
        <dbReference type="ARBA" id="ARBA00004533"/>
    </source>
</evidence>
<evidence type="ECO:0000259" key="8">
    <source>
        <dbReference type="Pfam" id="PF02470"/>
    </source>
</evidence>
<evidence type="ECO:0000256" key="3">
    <source>
        <dbReference type="ARBA" id="ARBA00022519"/>
    </source>
</evidence>
<comment type="subcellular location">
    <subcellularLocation>
        <location evidence="1">Cell inner membrane</location>
    </subcellularLocation>
</comment>
<dbReference type="EMBL" id="CP018191">
    <property type="protein sequence ID" value="APH53412.1"/>
    <property type="molecule type" value="Genomic_DNA"/>
</dbReference>
<dbReference type="InterPro" id="IPR003399">
    <property type="entry name" value="Mce/MlaD"/>
</dbReference>
<name>A0AAC9K8L1_9PROT</name>
<sequence length="572" mass="62057">MSNNERPSVSPEDDDGLDYPQGLPRRRFSLIWLVPILAAICVIWIGYRTISQEGPTITLTFQTGEGLVAGQTKVRHKAVDLGTVQSINLSSDMSHVVVTIAMRQEAENVLTDHARFWVVRPRLSAGDISGLETIVSGAFIELDPGRPGGNYRYQFKGLEAPPAVRSDEPGKTFTLKAFKVGQIGTGAPVFFRDRPVGEVLSLDVGKPGESGTMTIFIRAPFDKYVHEGSFFWSASGMSVSTSGGDFRLEIESLQALLSGAVAFDTPNEALETPEATDKTNFFLFRDRDTAAASHYHEQLKFVTYLKGDLGGLDKYAPVLMYGIRVGFVTDVHLGFDSKSNMVIVPVHFVVQPERLKIKGPPVSKEESEARLAALVRRGLRAKLATTSYITGAQAIELVMDENGQDSVLTHEGDAVVLQQATGTDLAGLTASFGAIAAKLNAIPFAEIGANLNQTLEGVAAIAKGEQLRNTLRDVSKTMASVRELADNANKGATPLLRRLPKISQDLQATLSRANTLVGSMDNGYGANSHFNRELDRLMAQLNDTARSIRILADLLDRHPEALILGRARAGEH</sequence>
<gene>
    <name evidence="9" type="ORF">GbCGDNIH9_0190</name>
</gene>
<dbReference type="RefSeq" id="WP_072571756.1">
    <property type="nucleotide sequence ID" value="NZ_CP018191.1"/>
</dbReference>
<keyword evidence="2" id="KW-1003">Cell membrane</keyword>
<accession>A0AAC9K8L1</accession>
<dbReference type="PANTHER" id="PTHR30462">
    <property type="entry name" value="INTERMEMBRANE TRANSPORT PROTEIN PQIB-RELATED"/>
    <property type="match status" value="1"/>
</dbReference>
<keyword evidence="6 7" id="KW-0472">Membrane</keyword>